<reference evidence="2" key="1">
    <citation type="submission" date="2021-02" db="EMBL/GenBank/DDBJ databases">
        <authorList>
            <person name="Dougan E. K."/>
            <person name="Rhodes N."/>
            <person name="Thang M."/>
            <person name="Chan C."/>
        </authorList>
    </citation>
    <scope>NUCLEOTIDE SEQUENCE</scope>
</reference>
<dbReference type="AlphaFoldDB" id="A0A813DQE5"/>
<dbReference type="PANTHER" id="PTHR20883">
    <property type="entry name" value="PHYTANOYL-COA DIOXYGENASE DOMAIN CONTAINING 1"/>
    <property type="match status" value="1"/>
</dbReference>
<evidence type="ECO:0000313" key="2">
    <source>
        <dbReference type="EMBL" id="CAE8588747.1"/>
    </source>
</evidence>
<dbReference type="Gene3D" id="2.60.120.620">
    <property type="entry name" value="q2cbj1_9rhob like domain"/>
    <property type="match status" value="1"/>
</dbReference>
<dbReference type="PANTHER" id="PTHR20883:SF48">
    <property type="entry name" value="ECTOINE DIOXYGENASE"/>
    <property type="match status" value="1"/>
</dbReference>
<evidence type="ECO:0008006" key="4">
    <source>
        <dbReference type="Google" id="ProtNLM"/>
    </source>
</evidence>
<dbReference type="Proteomes" id="UP000654075">
    <property type="component" value="Unassembled WGS sequence"/>
</dbReference>
<dbReference type="SUPFAM" id="SSF51197">
    <property type="entry name" value="Clavaminate synthase-like"/>
    <property type="match status" value="1"/>
</dbReference>
<dbReference type="GO" id="GO:0016491">
    <property type="term" value="F:oxidoreductase activity"/>
    <property type="evidence" value="ECO:0007669"/>
    <property type="project" value="UniProtKB-ARBA"/>
</dbReference>
<evidence type="ECO:0000313" key="3">
    <source>
        <dbReference type="Proteomes" id="UP000654075"/>
    </source>
</evidence>
<organism evidence="2 3">
    <name type="scientific">Polarella glacialis</name>
    <name type="common">Dinoflagellate</name>
    <dbReference type="NCBI Taxonomy" id="89957"/>
    <lineage>
        <taxon>Eukaryota</taxon>
        <taxon>Sar</taxon>
        <taxon>Alveolata</taxon>
        <taxon>Dinophyceae</taxon>
        <taxon>Suessiales</taxon>
        <taxon>Suessiaceae</taxon>
        <taxon>Polarella</taxon>
    </lineage>
</organism>
<comment type="caution">
    <text evidence="2">The sequence shown here is derived from an EMBL/GenBank/DDBJ whole genome shotgun (WGS) entry which is preliminary data.</text>
</comment>
<dbReference type="Pfam" id="PF05721">
    <property type="entry name" value="PhyH"/>
    <property type="match status" value="1"/>
</dbReference>
<name>A0A813DQE5_POLGL</name>
<gene>
    <name evidence="2" type="ORF">PGLA1383_LOCUS7533</name>
</gene>
<dbReference type="EMBL" id="CAJNNV010003293">
    <property type="protein sequence ID" value="CAE8588747.1"/>
    <property type="molecule type" value="Genomic_DNA"/>
</dbReference>
<keyword evidence="3" id="KW-1185">Reference proteome</keyword>
<sequence length="202" mass="22540">VHLHDGVLKELSVCPKLVSIARQILADDVYIHQCRVNFQPAFVGSGFWWHSDFETWHSEDGMPTPRALSVVVFLEDNLPENGALMVFPGSHNVFVACPGKQPDRNWEKSLAVQVHGSPSQAQLTELAKQFGIRHCAGRRGSVLVFDSNLMHGSHSNITPLSRCNLFQVFNAVSNRLGQPFEAECFRPEHIAHRKPEHTNAVG</sequence>
<feature type="non-terminal residue" evidence="2">
    <location>
        <position position="1"/>
    </location>
</feature>
<dbReference type="OrthoDB" id="2328924at2759"/>
<comment type="cofactor">
    <cofactor evidence="1">
        <name>Fe cation</name>
        <dbReference type="ChEBI" id="CHEBI:24875"/>
    </cofactor>
</comment>
<dbReference type="InterPro" id="IPR008775">
    <property type="entry name" value="Phytyl_CoA_dOase-like"/>
</dbReference>
<accession>A0A813DQE5</accession>
<protein>
    <recommendedName>
        <fullName evidence="4">Ectoine hydroxylase</fullName>
    </recommendedName>
</protein>
<dbReference type="GO" id="GO:0046872">
    <property type="term" value="F:metal ion binding"/>
    <property type="evidence" value="ECO:0007669"/>
    <property type="project" value="UniProtKB-ARBA"/>
</dbReference>
<proteinExistence type="predicted"/>
<evidence type="ECO:0000256" key="1">
    <source>
        <dbReference type="ARBA" id="ARBA00001962"/>
    </source>
</evidence>